<name>A0A1I7BUA2_9FLAO</name>
<dbReference type="RefSeq" id="WP_090253120.1">
    <property type="nucleotide sequence ID" value="NZ_FPAS01000007.1"/>
</dbReference>
<sequence>MKIYRTLLLLLLVGISTLSNAQLLSSGWQRNNNFLDFEIEDGYVAAGGLGYTYAHKIFCRTYLGVRGGFFVHDKDAYPGDYGTPFSTSLDAVAFFHILGPLNIQVNYGRYRHNFLKESNIAFSSPAMRLQIEANVILGRKVMLKYGYNFFGNLKEIRENDWPYKAFVGVGIRL</sequence>
<proteinExistence type="predicted"/>
<keyword evidence="1" id="KW-0732">Signal</keyword>
<dbReference type="EMBL" id="FPAS01000007">
    <property type="protein sequence ID" value="SFT90691.1"/>
    <property type="molecule type" value="Genomic_DNA"/>
</dbReference>
<evidence type="ECO:0000256" key="1">
    <source>
        <dbReference type="SAM" id="SignalP"/>
    </source>
</evidence>
<keyword evidence="3" id="KW-1185">Reference proteome</keyword>
<dbReference type="Proteomes" id="UP000236454">
    <property type="component" value="Unassembled WGS sequence"/>
</dbReference>
<evidence type="ECO:0000313" key="2">
    <source>
        <dbReference type="EMBL" id="SFT90691.1"/>
    </source>
</evidence>
<feature type="signal peptide" evidence="1">
    <location>
        <begin position="1"/>
        <end position="21"/>
    </location>
</feature>
<reference evidence="2 3" key="1">
    <citation type="submission" date="2016-10" db="EMBL/GenBank/DDBJ databases">
        <authorList>
            <person name="de Groot N.N."/>
        </authorList>
    </citation>
    <scope>NUCLEOTIDE SEQUENCE [LARGE SCALE GENOMIC DNA]</scope>
    <source>
        <strain evidence="2 3">CGMCC 1.7005</strain>
    </source>
</reference>
<organism evidence="2 3">
    <name type="scientific">Lishizhenia tianjinensis</name>
    <dbReference type="NCBI Taxonomy" id="477690"/>
    <lineage>
        <taxon>Bacteria</taxon>
        <taxon>Pseudomonadati</taxon>
        <taxon>Bacteroidota</taxon>
        <taxon>Flavobacteriia</taxon>
        <taxon>Flavobacteriales</taxon>
        <taxon>Crocinitomicaceae</taxon>
        <taxon>Lishizhenia</taxon>
    </lineage>
</organism>
<feature type="chain" id="PRO_5014764050" description="Outer membrane protein beta-barrel domain-containing protein" evidence="1">
    <location>
        <begin position="22"/>
        <end position="173"/>
    </location>
</feature>
<accession>A0A1I7BUA2</accession>
<dbReference type="AlphaFoldDB" id="A0A1I7BUA2"/>
<evidence type="ECO:0000313" key="3">
    <source>
        <dbReference type="Proteomes" id="UP000236454"/>
    </source>
</evidence>
<dbReference type="STRING" id="477690.SAMN05216474_3080"/>
<gene>
    <name evidence="2" type="ORF">SAMN05216474_3080</name>
</gene>
<evidence type="ECO:0008006" key="4">
    <source>
        <dbReference type="Google" id="ProtNLM"/>
    </source>
</evidence>
<protein>
    <recommendedName>
        <fullName evidence="4">Outer membrane protein beta-barrel domain-containing protein</fullName>
    </recommendedName>
</protein>